<dbReference type="AlphaFoldDB" id="A0A3B0Y0Q2"/>
<dbReference type="NCBIfam" id="NF033519">
    <property type="entry name" value="transpos_ISAzo13"/>
    <property type="match status" value="1"/>
</dbReference>
<sequence>MKKNELNNWIKIFNTLFENQKRWFAAEKANEFGRGGIAQVIALTGLSRNTIKKGIHELKNNKSLDFDGLVRRPGAGRKIATEISPELVNDIEKIINGSTAGDPMKNLKWTCKSTRNIADELKKSGHKITHESVRAILKGQGYSLQINKKMLSGKNHPDRDAQFKYINRSVNKFFKNNNPVISVDTKKKELIENFSNKGQEWKKKGEATKVLDHDFGSLGSGIAVPYGSYDVKKMKDLST</sequence>
<reference evidence="1" key="1">
    <citation type="submission" date="2018-06" db="EMBL/GenBank/DDBJ databases">
        <authorList>
            <person name="Zhirakovskaya E."/>
        </authorList>
    </citation>
    <scope>NUCLEOTIDE SEQUENCE</scope>
</reference>
<protein>
    <recommendedName>
        <fullName evidence="2">Mobile element protein</fullName>
    </recommendedName>
</protein>
<organism evidence="1">
    <name type="scientific">hydrothermal vent metagenome</name>
    <dbReference type="NCBI Taxonomy" id="652676"/>
    <lineage>
        <taxon>unclassified sequences</taxon>
        <taxon>metagenomes</taxon>
        <taxon>ecological metagenomes</taxon>
    </lineage>
</organism>
<name>A0A3B0Y0Q2_9ZZZZ</name>
<dbReference type="Pfam" id="PF07592">
    <property type="entry name" value="DDE_Tnp_ISAZ013"/>
    <property type="match status" value="1"/>
</dbReference>
<evidence type="ECO:0008006" key="2">
    <source>
        <dbReference type="Google" id="ProtNLM"/>
    </source>
</evidence>
<dbReference type="InterPro" id="IPR011518">
    <property type="entry name" value="Transposase_36"/>
</dbReference>
<dbReference type="EMBL" id="UOFH01000400">
    <property type="protein sequence ID" value="VAW67679.1"/>
    <property type="molecule type" value="Genomic_DNA"/>
</dbReference>
<proteinExistence type="predicted"/>
<accession>A0A3B0Y0Q2</accession>
<gene>
    <name evidence="1" type="ORF">MNBD_GAMMA08-2892</name>
</gene>
<evidence type="ECO:0000313" key="1">
    <source>
        <dbReference type="EMBL" id="VAW67679.1"/>
    </source>
</evidence>